<evidence type="ECO:0000256" key="1">
    <source>
        <dbReference type="SAM" id="SignalP"/>
    </source>
</evidence>
<gene>
    <name evidence="3" type="ORF">HG66A1_16090</name>
</gene>
<feature type="signal peptide" evidence="1">
    <location>
        <begin position="1"/>
        <end position="25"/>
    </location>
</feature>
<evidence type="ECO:0000259" key="2">
    <source>
        <dbReference type="Pfam" id="PF13229"/>
    </source>
</evidence>
<dbReference type="RefSeq" id="WP_197997033.1">
    <property type="nucleotide sequence ID" value="NZ_CP036266.1"/>
</dbReference>
<dbReference type="SUPFAM" id="SSF51126">
    <property type="entry name" value="Pectin lyase-like"/>
    <property type="match status" value="1"/>
</dbReference>
<dbReference type="PANTHER" id="PTHR36453">
    <property type="entry name" value="SECRETED PROTEIN-RELATED"/>
    <property type="match status" value="1"/>
</dbReference>
<dbReference type="Proteomes" id="UP000320421">
    <property type="component" value="Chromosome"/>
</dbReference>
<keyword evidence="4" id="KW-1185">Reference proteome</keyword>
<dbReference type="SMART" id="SM00710">
    <property type="entry name" value="PbH1"/>
    <property type="match status" value="7"/>
</dbReference>
<evidence type="ECO:0000313" key="4">
    <source>
        <dbReference type="Proteomes" id="UP000320421"/>
    </source>
</evidence>
<keyword evidence="1" id="KW-0732">Signal</keyword>
<feature type="chain" id="PRO_5021820786" description="Right handed beta helix domain-containing protein" evidence="1">
    <location>
        <begin position="26"/>
        <end position="873"/>
    </location>
</feature>
<dbReference type="EMBL" id="CP036266">
    <property type="protein sequence ID" value="QDT19841.1"/>
    <property type="molecule type" value="Genomic_DNA"/>
</dbReference>
<name>A0A517PKH4_9PLAN</name>
<dbReference type="Gene3D" id="2.160.20.10">
    <property type="entry name" value="Single-stranded right-handed beta-helix, Pectin lyase-like"/>
    <property type="match status" value="2"/>
</dbReference>
<sequence precursor="true">MKIFDLKQIVFLLALTTLMSSAARAETVIEVSPDGPIRSLAAARDEIRKLQPQEPVKVIVQDGVYPVSEPVLFTHEDSGTEKAPIIYQAAPGSHPVISGGKQISGFKVDPDGVWSTTVDSGWKFEQLWVNGQRAVRAREPDEFFFYLRNSREKMGKTAGPRPQKIARQTLYADPADLASLKQVPEEERSGIQALFFHKWDNTRKYLDEYDAPSGKLHTSGRQMKHWNPLTRNTAYYLENYRAALDTPGEWYLAPEGKLYYWPRKGETPDKAEAFAPVAEKLLVLQGDPAAGQNVEHLTFRGLAFRFTDWKTPPQGFEPSQAASPIEAAVMVDGGRSIAFEDCEIGHVATYGLWFRKGCSESSVTHCDLHDLGAGGIRIGETRIASKAEERTQKINVDNNLIRHGGRLFPCAVGVWIGQSGDNSVTHNEIADFFYTGVSVGWRWGYTDSLAVRNKIEFNHIHHLGWGWLSDMGGVYTLGPSPGTTVSNNVIHDILSWSYGGWGLYNDEGSTDILMENNLVYRTRSGGYHQHYGRENLIRNNIFAFSREYQVKRSRVEEHLSFTFERNLVIFDSGELFHGNWSDKNVKLNHNLYWRTDGKPIDFQGKTFAEWQATGKDQDSILANPRFIDPAEGNYHLAQNSPAFKIGFKPFDYGQAGLYGDSEWVNQARSLKFPEMKDPPPTPALAFVEDFEEGGLPPGTSVGQDEKRGGVDIVEIADAPSGQHALRLKDTPGQQRRYYPMITVAPKYAEGRGRCAFALKLGPGAVFQHEWRDHANPYRIGPTLWIEQGKLSAANRQTLMELPVGQWVNVEIVAPLGDRAGKWDLVVTLPGQKPRHFRNLPCIHPEWRTLDWIGFISQADADAEVWIDDLQLSQ</sequence>
<accession>A0A517PKH4</accession>
<evidence type="ECO:0000313" key="3">
    <source>
        <dbReference type="EMBL" id="QDT19841.1"/>
    </source>
</evidence>
<organism evidence="3 4">
    <name type="scientific">Gimesia chilikensis</name>
    <dbReference type="NCBI Taxonomy" id="2605989"/>
    <lineage>
        <taxon>Bacteria</taxon>
        <taxon>Pseudomonadati</taxon>
        <taxon>Planctomycetota</taxon>
        <taxon>Planctomycetia</taxon>
        <taxon>Planctomycetales</taxon>
        <taxon>Planctomycetaceae</taxon>
        <taxon>Gimesia</taxon>
    </lineage>
</organism>
<dbReference type="InterPro" id="IPR011050">
    <property type="entry name" value="Pectin_lyase_fold/virulence"/>
</dbReference>
<dbReference type="Pfam" id="PF13229">
    <property type="entry name" value="Beta_helix"/>
    <property type="match status" value="1"/>
</dbReference>
<dbReference type="PANTHER" id="PTHR36453:SF1">
    <property type="entry name" value="RIGHT HANDED BETA HELIX DOMAIN-CONTAINING PROTEIN"/>
    <property type="match status" value="1"/>
</dbReference>
<reference evidence="3 4" key="1">
    <citation type="submission" date="2019-02" db="EMBL/GenBank/DDBJ databases">
        <title>Deep-cultivation of Planctomycetes and their phenomic and genomic characterization uncovers novel biology.</title>
        <authorList>
            <person name="Wiegand S."/>
            <person name="Jogler M."/>
            <person name="Boedeker C."/>
            <person name="Pinto D."/>
            <person name="Vollmers J."/>
            <person name="Rivas-Marin E."/>
            <person name="Kohn T."/>
            <person name="Peeters S.H."/>
            <person name="Heuer A."/>
            <person name="Rast P."/>
            <person name="Oberbeckmann S."/>
            <person name="Bunk B."/>
            <person name="Jeske O."/>
            <person name="Meyerdierks A."/>
            <person name="Storesund J.E."/>
            <person name="Kallscheuer N."/>
            <person name="Luecker S."/>
            <person name="Lage O.M."/>
            <person name="Pohl T."/>
            <person name="Merkel B.J."/>
            <person name="Hornburger P."/>
            <person name="Mueller R.-W."/>
            <person name="Bruemmer F."/>
            <person name="Labrenz M."/>
            <person name="Spormann A.M."/>
            <person name="Op den Camp H."/>
            <person name="Overmann J."/>
            <person name="Amann R."/>
            <person name="Jetten M.S.M."/>
            <person name="Mascher T."/>
            <person name="Medema M.H."/>
            <person name="Devos D.P."/>
            <person name="Kaster A.-K."/>
            <person name="Ovreas L."/>
            <person name="Rohde M."/>
            <person name="Galperin M.Y."/>
            <person name="Jogler C."/>
        </authorList>
    </citation>
    <scope>NUCLEOTIDE SEQUENCE [LARGE SCALE GENOMIC DNA]</scope>
    <source>
        <strain evidence="3 4">HG66A1</strain>
    </source>
</reference>
<dbReference type="AlphaFoldDB" id="A0A517PKH4"/>
<dbReference type="InterPro" id="IPR039448">
    <property type="entry name" value="Beta_helix"/>
</dbReference>
<proteinExistence type="predicted"/>
<feature type="domain" description="Right handed beta helix" evidence="2">
    <location>
        <begin position="391"/>
        <end position="542"/>
    </location>
</feature>
<protein>
    <recommendedName>
        <fullName evidence="2">Right handed beta helix domain-containing protein</fullName>
    </recommendedName>
</protein>
<dbReference type="InterPro" id="IPR006626">
    <property type="entry name" value="PbH1"/>
</dbReference>
<dbReference type="InterPro" id="IPR012334">
    <property type="entry name" value="Pectin_lyas_fold"/>
</dbReference>